<gene>
    <name evidence="12" type="primary">ADGRD2</name>
</gene>
<dbReference type="PRINTS" id="PR00249">
    <property type="entry name" value="GPCRSECRETIN"/>
</dbReference>
<feature type="transmembrane region" description="Helical" evidence="8">
    <location>
        <begin position="672"/>
        <end position="697"/>
    </location>
</feature>
<dbReference type="PROSITE" id="PS50221">
    <property type="entry name" value="GAIN_B"/>
    <property type="match status" value="1"/>
</dbReference>
<dbReference type="Pfam" id="PF00002">
    <property type="entry name" value="7tm_2"/>
    <property type="match status" value="1"/>
</dbReference>
<dbReference type="GO" id="GO:0007166">
    <property type="term" value="P:cell surface receptor signaling pathway"/>
    <property type="evidence" value="ECO:0007669"/>
    <property type="project" value="InterPro"/>
</dbReference>
<dbReference type="Gene3D" id="2.60.120.200">
    <property type="match status" value="1"/>
</dbReference>
<dbReference type="EMBL" id="AFYH01007653">
    <property type="status" value="NOT_ANNOTATED_CDS"/>
    <property type="molecule type" value="Genomic_DNA"/>
</dbReference>
<protein>
    <submittedName>
        <fullName evidence="12">Adhesion G protein-coupled receptor D2</fullName>
    </submittedName>
</protein>
<dbReference type="GO" id="GO:0004930">
    <property type="term" value="F:G protein-coupled receptor activity"/>
    <property type="evidence" value="ECO:0007669"/>
    <property type="project" value="InterPro"/>
</dbReference>
<dbReference type="OMA" id="SCEQQFG"/>
<dbReference type="GO" id="GO:0007189">
    <property type="term" value="P:adenylate cyclase-activating G protein-coupled receptor signaling pathway"/>
    <property type="evidence" value="ECO:0007669"/>
    <property type="project" value="TreeGrafter"/>
</dbReference>
<accession>H3BHA5</accession>
<dbReference type="Proteomes" id="UP000008672">
    <property type="component" value="Unassembled WGS sequence"/>
</dbReference>
<feature type="domain" description="GAIN-B" evidence="9">
    <location>
        <begin position="469"/>
        <end position="661"/>
    </location>
</feature>
<evidence type="ECO:0000259" key="9">
    <source>
        <dbReference type="PROSITE" id="PS50221"/>
    </source>
</evidence>
<dbReference type="PROSITE" id="PS50261">
    <property type="entry name" value="G_PROTEIN_RECEP_F2_4"/>
    <property type="match status" value="1"/>
</dbReference>
<evidence type="ECO:0000256" key="4">
    <source>
        <dbReference type="ARBA" id="ARBA00022989"/>
    </source>
</evidence>
<evidence type="ECO:0000256" key="8">
    <source>
        <dbReference type="SAM" id="Phobius"/>
    </source>
</evidence>
<dbReference type="InterPro" id="IPR001759">
    <property type="entry name" value="PTX_dom"/>
</dbReference>
<dbReference type="EMBL" id="AFYH01007655">
    <property type="status" value="NOT_ANNOTATED_CDS"/>
    <property type="molecule type" value="Genomic_DNA"/>
</dbReference>
<dbReference type="PANTHER" id="PTHR12011:SF58">
    <property type="entry name" value="ADHESION G-PROTEIN COUPLED RECEPTOR D2"/>
    <property type="match status" value="1"/>
</dbReference>
<reference evidence="12" key="2">
    <citation type="submission" date="2025-08" db="UniProtKB">
        <authorList>
            <consortium name="Ensembl"/>
        </authorList>
    </citation>
    <scope>IDENTIFICATION</scope>
</reference>
<keyword evidence="6" id="KW-1015">Disulfide bond</keyword>
<dbReference type="EMBL" id="AFYH01007657">
    <property type="status" value="NOT_ANNOTATED_CDS"/>
    <property type="molecule type" value="Genomic_DNA"/>
</dbReference>
<keyword evidence="5 8" id="KW-0472">Membrane</keyword>
<reference evidence="13" key="1">
    <citation type="submission" date="2011-08" db="EMBL/GenBank/DDBJ databases">
        <title>The draft genome of Latimeria chalumnae.</title>
        <authorList>
            <person name="Di Palma F."/>
            <person name="Alfoldi J."/>
            <person name="Johnson J."/>
            <person name="Berlin A."/>
            <person name="Gnerre S."/>
            <person name="Jaffe D."/>
            <person name="MacCallum I."/>
            <person name="Young S."/>
            <person name="Walker B.J."/>
            <person name="Lander E."/>
            <person name="Lindblad-Toh K."/>
        </authorList>
    </citation>
    <scope>NUCLEOTIDE SEQUENCE [LARGE SCALE GENOMIC DNA]</scope>
    <source>
        <strain evidence="13">Wild caught</strain>
    </source>
</reference>
<dbReference type="InterPro" id="IPR046338">
    <property type="entry name" value="GAIN_dom_sf"/>
</dbReference>
<dbReference type="Pfam" id="PF00354">
    <property type="entry name" value="Pentaxin"/>
    <property type="match status" value="1"/>
</dbReference>
<evidence type="ECO:0000256" key="3">
    <source>
        <dbReference type="ARBA" id="ARBA00022692"/>
    </source>
</evidence>
<dbReference type="GO" id="GO:0005886">
    <property type="term" value="C:plasma membrane"/>
    <property type="evidence" value="ECO:0007669"/>
    <property type="project" value="UniProtKB-SubCell"/>
</dbReference>
<evidence type="ECO:0000256" key="7">
    <source>
        <dbReference type="PROSITE-ProRule" id="PRU01172"/>
    </source>
</evidence>
<dbReference type="SUPFAM" id="SSF49899">
    <property type="entry name" value="Concanavalin A-like lectins/glucanases"/>
    <property type="match status" value="1"/>
</dbReference>
<dbReference type="EMBL" id="AFYH01007652">
    <property type="status" value="NOT_ANNOTATED_CDS"/>
    <property type="molecule type" value="Genomic_DNA"/>
</dbReference>
<comment type="subcellular location">
    <subcellularLocation>
        <location evidence="1">Membrane</location>
        <topology evidence="1">Multi-pass membrane protein</topology>
    </subcellularLocation>
</comment>
<dbReference type="Pfam" id="PF01825">
    <property type="entry name" value="GPS"/>
    <property type="match status" value="1"/>
</dbReference>
<keyword evidence="3 8" id="KW-0812">Transmembrane</keyword>
<evidence type="ECO:0000256" key="6">
    <source>
        <dbReference type="ARBA" id="ARBA00023157"/>
    </source>
</evidence>
<dbReference type="InParanoid" id="H3BHA5"/>
<feature type="transmembrane region" description="Helical" evidence="8">
    <location>
        <begin position="813"/>
        <end position="840"/>
    </location>
</feature>
<feature type="transmembrane region" description="Helical" evidence="8">
    <location>
        <begin position="871"/>
        <end position="899"/>
    </location>
</feature>
<keyword evidence="13" id="KW-1185">Reference proteome</keyword>
<dbReference type="InterPro" id="IPR057244">
    <property type="entry name" value="GAIN_B"/>
</dbReference>
<evidence type="ECO:0000256" key="1">
    <source>
        <dbReference type="ARBA" id="ARBA00004141"/>
    </source>
</evidence>
<feature type="transmembrane region" description="Helical" evidence="8">
    <location>
        <begin position="774"/>
        <end position="793"/>
    </location>
</feature>
<dbReference type="InterPro" id="IPR017981">
    <property type="entry name" value="GPCR_2-like_7TM"/>
</dbReference>
<dbReference type="EMBL" id="AFYH01007656">
    <property type="status" value="NOT_ANNOTATED_CDS"/>
    <property type="molecule type" value="Genomic_DNA"/>
</dbReference>
<evidence type="ECO:0000259" key="10">
    <source>
        <dbReference type="PROSITE" id="PS50261"/>
    </source>
</evidence>
<feature type="transmembrane region" description="Helical" evidence="8">
    <location>
        <begin position="732"/>
        <end position="753"/>
    </location>
</feature>
<dbReference type="Ensembl" id="ENSLACT00000021417.1">
    <property type="protein sequence ID" value="ENSLACP00000021276.1"/>
    <property type="gene ID" value="ENSLACG00000018696.1"/>
</dbReference>
<reference evidence="12" key="3">
    <citation type="submission" date="2025-09" db="UniProtKB">
        <authorList>
            <consortium name="Ensembl"/>
        </authorList>
    </citation>
    <scope>IDENTIFICATION</scope>
</reference>
<dbReference type="STRING" id="7897.ENSLACP00000021276"/>
<feature type="transmembrane region" description="Helical" evidence="8">
    <location>
        <begin position="709"/>
        <end position="726"/>
    </location>
</feature>
<dbReference type="EMBL" id="AFYH01007654">
    <property type="status" value="NOT_ANNOTATED_CDS"/>
    <property type="molecule type" value="Genomic_DNA"/>
</dbReference>
<proteinExistence type="inferred from homology"/>
<dbReference type="AlphaFoldDB" id="H3BHA5"/>
<evidence type="ECO:0000259" key="11">
    <source>
        <dbReference type="PROSITE" id="PS51828"/>
    </source>
</evidence>
<evidence type="ECO:0000313" key="12">
    <source>
        <dbReference type="Ensembl" id="ENSLACP00000021276.1"/>
    </source>
</evidence>
<dbReference type="FunFam" id="2.60.120.200:FF:000171">
    <property type="entry name" value="Adhesion G-protein coupled receptor D2"/>
    <property type="match status" value="1"/>
</dbReference>
<feature type="domain" description="Pentraxin (PTX)" evidence="11">
    <location>
        <begin position="76"/>
        <end position="284"/>
    </location>
</feature>
<comment type="similarity">
    <text evidence="2">Belongs to the G-protein coupled receptor 2 family. Adhesion G-protein coupled receptor (ADGR) subfamily.</text>
</comment>
<dbReference type="Gene3D" id="2.60.220.50">
    <property type="match status" value="1"/>
</dbReference>
<dbReference type="FunFam" id="1.20.1070.10:FF:000252">
    <property type="entry name" value="Adhesion G protein-coupled receptor D2"/>
    <property type="match status" value="1"/>
</dbReference>
<dbReference type="GeneTree" id="ENSGT00940000161534"/>
<keyword evidence="4 8" id="KW-1133">Transmembrane helix</keyword>
<dbReference type="PROSITE" id="PS51828">
    <property type="entry name" value="PTX_2"/>
    <property type="match status" value="1"/>
</dbReference>
<dbReference type="InterPro" id="IPR013320">
    <property type="entry name" value="ConA-like_dom_sf"/>
</dbReference>
<dbReference type="InterPro" id="IPR000832">
    <property type="entry name" value="GPCR_2_secretin-like"/>
</dbReference>
<organism evidence="12 13">
    <name type="scientific">Latimeria chalumnae</name>
    <name type="common">Coelacanth</name>
    <dbReference type="NCBI Taxonomy" id="7897"/>
    <lineage>
        <taxon>Eukaryota</taxon>
        <taxon>Metazoa</taxon>
        <taxon>Chordata</taxon>
        <taxon>Craniata</taxon>
        <taxon>Vertebrata</taxon>
        <taxon>Euteleostomi</taxon>
        <taxon>Coelacanthiformes</taxon>
        <taxon>Coelacanthidae</taxon>
        <taxon>Latimeria</taxon>
    </lineage>
</organism>
<feature type="domain" description="G-protein coupled receptors family 2 profile 2" evidence="10">
    <location>
        <begin position="670"/>
        <end position="905"/>
    </location>
</feature>
<evidence type="ECO:0000256" key="2">
    <source>
        <dbReference type="ARBA" id="ARBA00007343"/>
    </source>
</evidence>
<dbReference type="Gene3D" id="1.20.1070.10">
    <property type="entry name" value="Rhodopsin 7-helix transmembrane proteins"/>
    <property type="match status" value="1"/>
</dbReference>
<evidence type="ECO:0000256" key="5">
    <source>
        <dbReference type="ARBA" id="ARBA00023136"/>
    </source>
</evidence>
<evidence type="ECO:0000313" key="13">
    <source>
        <dbReference type="Proteomes" id="UP000008672"/>
    </source>
</evidence>
<comment type="caution">
    <text evidence="7">Lacks conserved residue(s) required for the propagation of feature annotation.</text>
</comment>
<dbReference type="InterPro" id="IPR000203">
    <property type="entry name" value="GPS"/>
</dbReference>
<name>H3BHA5_LATCH</name>
<dbReference type="eggNOG" id="KOG4193">
    <property type="taxonomic scope" value="Eukaryota"/>
</dbReference>
<sequence>NTSSVLETPDEVYEYVNTPLNWWQANKYCKQHFGRMLFDAYKTELVHKEKLLQAKSAQGPVWLYERDNDLEVQILTLPVLIFQNKTDTKYTRLLVNFPTMAAVTVCVRVQWNETTPEISTIFSYAVPSFINELQLRGCIDKDGYVQLALIVHGSHSPYVSVFKSDGQWHHLCVIWQKQNGDWAIYADGKKKKAGEGVHASKEISELGVFIVGQDQDSLGGSFKEREAFSGNITDLNVWSKVLSEDQIAGVRSCCSLKQELIFGWNGSSLEIEPTVEEAKVEFVCPGKQNMECRTFKAESQEYSYLPCIQSLPFVCHYKKEIYLKMKASQPNPRSAFMKKLKYLANSTTIAEPLFLDSTKDLNILEAAATLKITQQALSEENTTLESSDLLGVIQLLRNTADILVEDTENLEVLQNLSQHFVEVAGAILEEQNADKWFEINGIIKGPMTIVHSIDMMALNLNQLLNPERNKLVIQSKNIQLEVRQIELSRVARSGDVYVAKNASGSTMDQIQVPKEEIEMLLVKGVGKTTFINTWYGSLQSLVGNDNVNNWPRDSTVSDGGYKYLTTELGSAIISATVLGENEPINTAIYYRLQHRPLIPPRAPGTEIEPLCVFWNFSLRPEIGGSWSTEGCSITSSDSEFTSCFCNHTTNFALLLQIYQVQRSSDEESTLRILTFIGCGVSLCCLIVTLILFLVVGVPKSDRTTVHKNLILALAAAEALLMFSELANSNKVVCIAVAAFLHLFFMAAFAWMLVEGLLLWSKVVVVNMNEDKRMKFYYLTGWGIPIIIVGITMTTSFNNYVADSHCWLNIQTDIIWAFVGPVLFVLIVNTFVLFRVIMVTVSSTRRRSKMLTPNSSPEKRVSNQIWAAAKPVLVLLPVLGLTWLCGVLVHLNIILAYIFIGVNSFQ</sequence>
<dbReference type="HOGENOM" id="CLU_015074_0_0_1"/>
<dbReference type="SMART" id="SM00159">
    <property type="entry name" value="PTX"/>
    <property type="match status" value="1"/>
</dbReference>
<dbReference type="PANTHER" id="PTHR12011">
    <property type="entry name" value="ADHESION G-PROTEIN COUPLED RECEPTOR"/>
    <property type="match status" value="1"/>
</dbReference>
<dbReference type="SMART" id="SM00303">
    <property type="entry name" value="GPS"/>
    <property type="match status" value="1"/>
</dbReference>